<dbReference type="STRING" id="996801.BW723_09165"/>
<dbReference type="Proteomes" id="UP000092612">
    <property type="component" value="Unassembled WGS sequence"/>
</dbReference>
<protein>
    <submittedName>
        <fullName evidence="1">Uncharacterized protein</fullName>
    </submittedName>
</protein>
<keyword evidence="2" id="KW-1185">Reference proteome</keyword>
<accession>A0A1B8U7I2</accession>
<proteinExistence type="predicted"/>
<name>A0A1B8U7I2_9FLAO</name>
<evidence type="ECO:0000313" key="2">
    <source>
        <dbReference type="Proteomes" id="UP000092612"/>
    </source>
</evidence>
<comment type="caution">
    <text evidence="1">The sequence shown here is derived from an EMBL/GenBank/DDBJ whole genome shotgun (WGS) entry which is preliminary data.</text>
</comment>
<dbReference type="AlphaFoldDB" id="A0A1B8U7I2"/>
<gene>
    <name evidence="1" type="ORF">LPB301_00335</name>
</gene>
<dbReference type="EMBL" id="LSFL01000001">
    <property type="protein sequence ID" value="OBY67779.1"/>
    <property type="molecule type" value="Genomic_DNA"/>
</dbReference>
<sequence length="135" mass="15525">MKLEDKPLVEINDAYFSKYSSGIKGGGAGFNIHISIIDELEQNEKLSGIYFKEKFANLKINEPNVYTAFIRTKKQEETNLDVINSSKEDKNALEISKDDFPFELKSNEAVLVYQIKEKKKYFKILLKKRNAGIPQ</sequence>
<evidence type="ECO:0000313" key="1">
    <source>
        <dbReference type="EMBL" id="OBY67779.1"/>
    </source>
</evidence>
<dbReference type="KEGG" id="prn:BW723_09165"/>
<organism evidence="1 2">
    <name type="scientific">Polaribacter reichenbachii</name>
    <dbReference type="NCBI Taxonomy" id="996801"/>
    <lineage>
        <taxon>Bacteria</taxon>
        <taxon>Pseudomonadati</taxon>
        <taxon>Bacteroidota</taxon>
        <taxon>Flavobacteriia</taxon>
        <taxon>Flavobacteriales</taxon>
        <taxon>Flavobacteriaceae</taxon>
    </lineage>
</organism>
<reference evidence="2" key="1">
    <citation type="submission" date="2016-02" db="EMBL/GenBank/DDBJ databases">
        <title>Paenibacillus sp. LPB0068, isolated from Crassostrea gigas.</title>
        <authorList>
            <person name="Shin S.-K."/>
            <person name="Yi H."/>
        </authorList>
    </citation>
    <scope>NUCLEOTIDE SEQUENCE [LARGE SCALE GENOMIC DNA]</scope>
    <source>
        <strain evidence="2">KCTC 23969</strain>
    </source>
</reference>